<dbReference type="Proteomes" id="UP000186817">
    <property type="component" value="Unassembled WGS sequence"/>
</dbReference>
<comment type="caution">
    <text evidence="2">The sequence shown here is derived from an EMBL/GenBank/DDBJ whole genome shotgun (WGS) entry which is preliminary data.</text>
</comment>
<gene>
    <name evidence="2" type="ORF">AK812_SmicGene9159</name>
</gene>
<organism evidence="2 3">
    <name type="scientific">Symbiodinium microadriaticum</name>
    <name type="common">Dinoflagellate</name>
    <name type="synonym">Zooxanthella microadriatica</name>
    <dbReference type="NCBI Taxonomy" id="2951"/>
    <lineage>
        <taxon>Eukaryota</taxon>
        <taxon>Sar</taxon>
        <taxon>Alveolata</taxon>
        <taxon>Dinophyceae</taxon>
        <taxon>Suessiales</taxon>
        <taxon>Symbiodiniaceae</taxon>
        <taxon>Symbiodinium</taxon>
    </lineage>
</organism>
<dbReference type="OrthoDB" id="438287at2759"/>
<evidence type="ECO:0000313" key="2">
    <source>
        <dbReference type="EMBL" id="OLQ07397.1"/>
    </source>
</evidence>
<accession>A0A1Q9EJ20</accession>
<feature type="region of interest" description="Disordered" evidence="1">
    <location>
        <begin position="1"/>
        <end position="48"/>
    </location>
</feature>
<sequence>MASEAAGEAAALAKLAEDAEDKGERPAGRPLEADDEKESDSDFDTDFESLSSGLSEISEIPEAKVMASCSEPNPLVTIRAMRLNGDMLELKLSGNELADLRKVRDLKARLAAADPSSPCCELQYILTSWMSLPEMRDALAGLVIPEGVWPNADERFEPWTLLALSVAELEAQIRQQRGRVDYHASHALRDAWADALLSRPIARVFAEAPSLLTDMFAFGRHLEESGFVRWIDRFREVAEHVVALVEPETVQRCFATPHPGRLCIAVAERLTLEELCYQNSDGRSALSYAIECFPRHGANHPPSMQIWKEVRDVIKENMVQRFRAETGPLQNLASALQRLRREALSSRFDECDLDDYKDVIASWDEHLRSLAADGHAPADSAILQVLGGV</sequence>
<evidence type="ECO:0000313" key="3">
    <source>
        <dbReference type="Proteomes" id="UP000186817"/>
    </source>
</evidence>
<reference evidence="2 3" key="1">
    <citation type="submission" date="2016-02" db="EMBL/GenBank/DDBJ databases">
        <title>Genome analysis of coral dinoflagellate symbionts highlights evolutionary adaptations to a symbiotic lifestyle.</title>
        <authorList>
            <person name="Aranda M."/>
            <person name="Li Y."/>
            <person name="Liew Y.J."/>
            <person name="Baumgarten S."/>
            <person name="Simakov O."/>
            <person name="Wilson M."/>
            <person name="Piel J."/>
            <person name="Ashoor H."/>
            <person name="Bougouffa S."/>
            <person name="Bajic V.B."/>
            <person name="Ryu T."/>
            <person name="Ravasi T."/>
            <person name="Bayer T."/>
            <person name="Micklem G."/>
            <person name="Kim H."/>
            <person name="Bhak J."/>
            <person name="Lajeunesse T.C."/>
            <person name="Voolstra C.R."/>
        </authorList>
    </citation>
    <scope>NUCLEOTIDE SEQUENCE [LARGE SCALE GENOMIC DNA]</scope>
    <source>
        <strain evidence="2 3">CCMP2467</strain>
    </source>
</reference>
<keyword evidence="3" id="KW-1185">Reference proteome</keyword>
<feature type="compositionally biased region" description="Low complexity" evidence="1">
    <location>
        <begin position="1"/>
        <end position="14"/>
    </location>
</feature>
<name>A0A1Q9EJ20_SYMMI</name>
<evidence type="ECO:0000256" key="1">
    <source>
        <dbReference type="SAM" id="MobiDB-lite"/>
    </source>
</evidence>
<dbReference type="EMBL" id="LSRX01000139">
    <property type="protein sequence ID" value="OLQ07397.1"/>
    <property type="molecule type" value="Genomic_DNA"/>
</dbReference>
<dbReference type="AlphaFoldDB" id="A0A1Q9EJ20"/>
<feature type="compositionally biased region" description="Acidic residues" evidence="1">
    <location>
        <begin position="33"/>
        <end position="47"/>
    </location>
</feature>
<protein>
    <submittedName>
        <fullName evidence="2">Uncharacterized protein</fullName>
    </submittedName>
</protein>
<proteinExistence type="predicted"/>